<name>A0A0J8TUJ3_COCIT</name>
<gene>
    <name evidence="2" type="ORF">CISG_06494</name>
</gene>
<dbReference type="AlphaFoldDB" id="A0A0J8TUJ3"/>
<accession>A0A0J8TUJ3</accession>
<protein>
    <submittedName>
        <fullName evidence="2">Uncharacterized protein</fullName>
    </submittedName>
</protein>
<feature type="region of interest" description="Disordered" evidence="1">
    <location>
        <begin position="23"/>
        <end position="44"/>
    </location>
</feature>
<reference evidence="3" key="1">
    <citation type="journal article" date="2010" name="Genome Res.">
        <title>Population genomic sequencing of Coccidioides fungi reveals recent hybridization and transposon control.</title>
        <authorList>
            <person name="Neafsey D.E."/>
            <person name="Barker B.M."/>
            <person name="Sharpton T.J."/>
            <person name="Stajich J.E."/>
            <person name="Park D.J."/>
            <person name="Whiston E."/>
            <person name="Hung C.-Y."/>
            <person name="McMahan C."/>
            <person name="White J."/>
            <person name="Sykes S."/>
            <person name="Heiman D."/>
            <person name="Young S."/>
            <person name="Zeng Q."/>
            <person name="Abouelleil A."/>
            <person name="Aftuck L."/>
            <person name="Bessette D."/>
            <person name="Brown A."/>
            <person name="FitzGerald M."/>
            <person name="Lui A."/>
            <person name="Macdonald J.P."/>
            <person name="Priest M."/>
            <person name="Orbach M.J."/>
            <person name="Galgiani J.N."/>
            <person name="Kirkland T.N."/>
            <person name="Cole G.T."/>
            <person name="Birren B.W."/>
            <person name="Henn M.R."/>
            <person name="Taylor J.W."/>
            <person name="Rounsley S.D."/>
        </authorList>
    </citation>
    <scope>NUCLEOTIDE SEQUENCE [LARGE SCALE GENOMIC DNA]</scope>
    <source>
        <strain evidence="3">RMSCC 3703</strain>
    </source>
</reference>
<sequence>MFPFAPLPKAANSQSITPMLISTVKPPKAPQPGSHRATSLRGKNSPRLQRIPAVQSPFRQLDRAFGVRDTKAMQVAPDGRNSHASHHGFHAWVPDGSEIPLAVEGSDDSIEGLKNTRGNPAREVDYPGLQGSKHEIWYINAGTTGKLFEKADTRGPAKGRRAFASTFYAYAIQ</sequence>
<evidence type="ECO:0000313" key="2">
    <source>
        <dbReference type="EMBL" id="KMU77492.1"/>
    </source>
</evidence>
<dbReference type="EMBL" id="DS268156">
    <property type="protein sequence ID" value="KMU77492.1"/>
    <property type="molecule type" value="Genomic_DNA"/>
</dbReference>
<evidence type="ECO:0000256" key="1">
    <source>
        <dbReference type="SAM" id="MobiDB-lite"/>
    </source>
</evidence>
<evidence type="ECO:0000313" key="3">
    <source>
        <dbReference type="Proteomes" id="UP000054559"/>
    </source>
</evidence>
<dbReference type="Proteomes" id="UP000054559">
    <property type="component" value="Unassembled WGS sequence"/>
</dbReference>
<organism evidence="2 3">
    <name type="scientific">Coccidioides immitis RMSCC 3703</name>
    <dbReference type="NCBI Taxonomy" id="454286"/>
    <lineage>
        <taxon>Eukaryota</taxon>
        <taxon>Fungi</taxon>
        <taxon>Dikarya</taxon>
        <taxon>Ascomycota</taxon>
        <taxon>Pezizomycotina</taxon>
        <taxon>Eurotiomycetes</taxon>
        <taxon>Eurotiomycetidae</taxon>
        <taxon>Onygenales</taxon>
        <taxon>Onygenaceae</taxon>
        <taxon>Coccidioides</taxon>
    </lineage>
</organism>
<proteinExistence type="predicted"/>